<gene>
    <name evidence="2" type="ORF">K489DRAFT_228333</name>
</gene>
<reference evidence="2" key="3">
    <citation type="submission" date="2025-08" db="UniProtKB">
        <authorList>
            <consortium name="RefSeq"/>
        </authorList>
    </citation>
    <scope>IDENTIFICATION</scope>
    <source>
        <strain evidence="2">CBS 342.82</strain>
    </source>
</reference>
<organism evidence="2">
    <name type="scientific">Dissoconium aciculare CBS 342.82</name>
    <dbReference type="NCBI Taxonomy" id="1314786"/>
    <lineage>
        <taxon>Eukaryota</taxon>
        <taxon>Fungi</taxon>
        <taxon>Dikarya</taxon>
        <taxon>Ascomycota</taxon>
        <taxon>Pezizomycotina</taxon>
        <taxon>Dothideomycetes</taxon>
        <taxon>Dothideomycetidae</taxon>
        <taxon>Mycosphaerellales</taxon>
        <taxon>Dissoconiaceae</taxon>
        <taxon>Dissoconium</taxon>
    </lineage>
</organism>
<dbReference type="AlphaFoldDB" id="A0A6J3M1Y8"/>
<evidence type="ECO:0000313" key="1">
    <source>
        <dbReference type="Proteomes" id="UP000504637"/>
    </source>
</evidence>
<reference evidence="2" key="1">
    <citation type="submission" date="2020-01" db="EMBL/GenBank/DDBJ databases">
        <authorList>
            <consortium name="DOE Joint Genome Institute"/>
            <person name="Haridas S."/>
            <person name="Albert R."/>
            <person name="Binder M."/>
            <person name="Bloem J."/>
            <person name="Labutti K."/>
            <person name="Salamov A."/>
            <person name="Andreopoulos B."/>
            <person name="Baker S.E."/>
            <person name="Barry K."/>
            <person name="Bills G."/>
            <person name="Bluhm B.H."/>
            <person name="Cannon C."/>
            <person name="Castanera R."/>
            <person name="Culley D.E."/>
            <person name="Daum C."/>
            <person name="Ezra D."/>
            <person name="Gonzalez J.B."/>
            <person name="Henrissat B."/>
            <person name="Kuo A."/>
            <person name="Liang C."/>
            <person name="Lipzen A."/>
            <person name="Lutzoni F."/>
            <person name="Magnuson J."/>
            <person name="Mondo S."/>
            <person name="Nolan M."/>
            <person name="Ohm R."/>
            <person name="Pangilinan J."/>
            <person name="Park H.-J."/>
            <person name="Ramirez L."/>
            <person name="Alfaro M."/>
            <person name="Sun H."/>
            <person name="Tritt A."/>
            <person name="Yoshinaga Y."/>
            <person name="Zwiers L.-H."/>
            <person name="Turgeon B.G."/>
            <person name="Goodwin S.B."/>
            <person name="Spatafora J.W."/>
            <person name="Crous P.W."/>
            <person name="Grigoriev I.V."/>
        </authorList>
    </citation>
    <scope>NUCLEOTIDE SEQUENCE</scope>
    <source>
        <strain evidence="2">CBS 342.82</strain>
    </source>
</reference>
<dbReference type="GeneID" id="54357589"/>
<protein>
    <submittedName>
        <fullName evidence="2">Uncharacterized protein</fullName>
    </submittedName>
</protein>
<name>A0A6J3M1Y8_9PEZI</name>
<dbReference type="RefSeq" id="XP_033458954.1">
    <property type="nucleotide sequence ID" value="XM_033599790.1"/>
</dbReference>
<sequence>MESILSGQTSSGELHADESVTFKYLTGDPNDSADRLLARVVVYSGAGRAVAAPAAEDSDGQMKPETLSFDLTHASRNDLRRSSSSSPTMTWGAREKKNEIRPSGCCFSTRGSNPLDLLQAPRVGHEPEGLPSMRAFRRSLGPSTRVHCDTKMDSTNKRFRWMKKVLVLSMICPWCRYFQVCASAASSTANQNSELQQ</sequence>
<dbReference type="Proteomes" id="UP000504637">
    <property type="component" value="Unplaced"/>
</dbReference>
<accession>A0A6J3M1Y8</accession>
<proteinExistence type="predicted"/>
<evidence type="ECO:0000313" key="2">
    <source>
        <dbReference type="RefSeq" id="XP_033458954.1"/>
    </source>
</evidence>
<reference evidence="2" key="2">
    <citation type="submission" date="2020-04" db="EMBL/GenBank/DDBJ databases">
        <authorList>
            <consortium name="NCBI Genome Project"/>
        </authorList>
    </citation>
    <scope>NUCLEOTIDE SEQUENCE</scope>
    <source>
        <strain evidence="2">CBS 342.82</strain>
    </source>
</reference>
<keyword evidence="1" id="KW-1185">Reference proteome</keyword>